<evidence type="ECO:0000313" key="2">
    <source>
        <dbReference type="Proteomes" id="UP001550378"/>
    </source>
</evidence>
<dbReference type="InterPro" id="IPR011010">
    <property type="entry name" value="DNA_brk_join_enz"/>
</dbReference>
<evidence type="ECO:0000313" key="1">
    <source>
        <dbReference type="EMBL" id="MEU0706351.1"/>
    </source>
</evidence>
<protein>
    <recommendedName>
        <fullName evidence="3">Integrase</fullName>
    </recommendedName>
</protein>
<dbReference type="EMBL" id="JBEXZR010000002">
    <property type="protein sequence ID" value="MEU0706351.1"/>
    <property type="molecule type" value="Genomic_DNA"/>
</dbReference>
<dbReference type="Proteomes" id="UP001550378">
    <property type="component" value="Unassembled WGS sequence"/>
</dbReference>
<dbReference type="RefSeq" id="WP_359656306.1">
    <property type="nucleotide sequence ID" value="NZ_JBEXZP010000125.1"/>
</dbReference>
<proteinExistence type="predicted"/>
<evidence type="ECO:0008006" key="3">
    <source>
        <dbReference type="Google" id="ProtNLM"/>
    </source>
</evidence>
<accession>A0ABV2W0U5</accession>
<reference evidence="1 2" key="1">
    <citation type="submission" date="2024-06" db="EMBL/GenBank/DDBJ databases">
        <title>The Natural Products Discovery Center: Release of the First 8490 Sequenced Strains for Exploring Actinobacteria Biosynthetic Diversity.</title>
        <authorList>
            <person name="Kalkreuter E."/>
            <person name="Kautsar S.A."/>
            <person name="Yang D."/>
            <person name="Bader C.D."/>
            <person name="Teijaro C.N."/>
            <person name="Fluegel L."/>
            <person name="Davis C.M."/>
            <person name="Simpson J.R."/>
            <person name="Lauterbach L."/>
            <person name="Steele A.D."/>
            <person name="Gui C."/>
            <person name="Meng S."/>
            <person name="Li G."/>
            <person name="Viehrig K."/>
            <person name="Ye F."/>
            <person name="Su P."/>
            <person name="Kiefer A.F."/>
            <person name="Nichols A."/>
            <person name="Cepeda A.J."/>
            <person name="Yan W."/>
            <person name="Fan B."/>
            <person name="Jiang Y."/>
            <person name="Adhikari A."/>
            <person name="Zheng C.-J."/>
            <person name="Schuster L."/>
            <person name="Cowan T.M."/>
            <person name="Smanski M.J."/>
            <person name="Chevrette M.G."/>
            <person name="De Carvalho L.P.S."/>
            <person name="Shen B."/>
        </authorList>
    </citation>
    <scope>NUCLEOTIDE SEQUENCE [LARGE SCALE GENOMIC DNA]</scope>
    <source>
        <strain evidence="1 2">NPDC006337</strain>
    </source>
</reference>
<organism evidence="1 2">
    <name type="scientific">Streptomyces lavendulocolor</name>
    <dbReference type="NCBI Taxonomy" id="67316"/>
    <lineage>
        <taxon>Bacteria</taxon>
        <taxon>Bacillati</taxon>
        <taxon>Actinomycetota</taxon>
        <taxon>Actinomycetes</taxon>
        <taxon>Kitasatosporales</taxon>
        <taxon>Streptomycetaceae</taxon>
        <taxon>Streptomyces</taxon>
    </lineage>
</organism>
<keyword evidence="2" id="KW-1185">Reference proteome</keyword>
<gene>
    <name evidence="1" type="ORF">ABZ508_03080</name>
</gene>
<sequence length="363" mass="40421">MRRKNSGATILRDLLISGYPITHELLDTFPGRQAAVHLRQLLVHVAVLPERDEHVAGLERWLQNYLTTVAAGYRSTLHPYAQWVVLRRVRHQAHTRGNTTSSIKYARAQVSLAHAFLEWVEGQQLCLATVRQADLDQWLAAGASTRGNLRDFLRWARRCRLIGGLRVPWRPDGEPANFLDEDERLSLLHRCVHDSVLPLDVRAAGALTLLYGIPATHIAQLTHQDIQVREGGQYIQLGKHPVVLPPALARLINQQMEKSASRSLVGRVSGDTGWIFPGALAGRPINGPKLSGRLLRHGIDVRASRNTALMALASDLPAPILSEMLGIHINTAVEWVGLVKRDWAAYLAARSEDDDLRRPRAGE</sequence>
<comment type="caution">
    <text evidence="1">The sequence shown here is derived from an EMBL/GenBank/DDBJ whole genome shotgun (WGS) entry which is preliminary data.</text>
</comment>
<dbReference type="SUPFAM" id="SSF56349">
    <property type="entry name" value="DNA breaking-rejoining enzymes"/>
    <property type="match status" value="1"/>
</dbReference>
<name>A0ABV2W0U5_9ACTN</name>